<comment type="similarity">
    <text evidence="2">Belongs to the NADH dehydrogenase family.</text>
</comment>
<keyword evidence="9" id="KW-1185">Reference proteome</keyword>
<sequence length="475" mass="51271">MTHVVLLGGGFVNIDAYRALMRTVGADVRAGRVRITLVTPDPHHTFRGWTGEVLAGLLPVEHTLTPLRTVLPHARIVLGRAQHVDTTRQCVQVLQETGEFAELSYDHLLVGVGSRDPFVRLPGLREYGWCLKDSRDMHRLYAHLEAWRPAGARALVIGGGFAGVEMTAALRERYTPQELQIWLASATPALLTSLRPRFNHLANQAERTLRARNIEIQTEVRVQELTSLGARLNDGTFVAADLILVTAGVSAQDISGLNDLPRHASGQLLTDSHLRVVGHTNIWAGGDAAHVIHPVTGEPCPTNALWAMKHGMCAGSNIGRTIRGRSPRAFAYRGLGQGAAFAVGNGITELKGLQFTGRLGWLLRLLFFVWYMPTKAGGARVLLDWLTLRSKVQASRVSPSQPEKDRLGNDQKSGRRIPRSSGGFFVLHVVHSTGFEPVACPLGGGCSIQLSYECVAGSGTGDGSIAGAAAPSGRC</sequence>
<dbReference type="PANTHER" id="PTHR42913:SF3">
    <property type="entry name" value="64 KDA MITOCHONDRIAL NADH DEHYDROGENASE (EUROFUNG)"/>
    <property type="match status" value="1"/>
</dbReference>
<keyword evidence="4" id="KW-0274">FAD</keyword>
<gene>
    <name evidence="8" type="primary">ndh</name>
    <name evidence="8" type="ORF">GCM10008955_26650</name>
</gene>
<keyword evidence="3" id="KW-0285">Flavoprotein</keyword>
<evidence type="ECO:0000256" key="6">
    <source>
        <dbReference type="SAM" id="MobiDB-lite"/>
    </source>
</evidence>
<feature type="compositionally biased region" description="Basic and acidic residues" evidence="6">
    <location>
        <begin position="402"/>
        <end position="413"/>
    </location>
</feature>
<evidence type="ECO:0000256" key="1">
    <source>
        <dbReference type="ARBA" id="ARBA00001974"/>
    </source>
</evidence>
<evidence type="ECO:0000256" key="2">
    <source>
        <dbReference type="ARBA" id="ARBA00005272"/>
    </source>
</evidence>
<evidence type="ECO:0000256" key="5">
    <source>
        <dbReference type="ARBA" id="ARBA00023002"/>
    </source>
</evidence>
<evidence type="ECO:0000313" key="8">
    <source>
        <dbReference type="EMBL" id="GGK31460.1"/>
    </source>
</evidence>
<evidence type="ECO:0000256" key="3">
    <source>
        <dbReference type="ARBA" id="ARBA00022630"/>
    </source>
</evidence>
<feature type="region of interest" description="Disordered" evidence="6">
    <location>
        <begin position="396"/>
        <end position="418"/>
    </location>
</feature>
<organism evidence="8 9">
    <name type="scientific">Deinococcus malanensis</name>
    <dbReference type="NCBI Taxonomy" id="1706855"/>
    <lineage>
        <taxon>Bacteria</taxon>
        <taxon>Thermotogati</taxon>
        <taxon>Deinococcota</taxon>
        <taxon>Deinococci</taxon>
        <taxon>Deinococcales</taxon>
        <taxon>Deinococcaceae</taxon>
        <taxon>Deinococcus</taxon>
    </lineage>
</organism>
<dbReference type="PRINTS" id="PR00368">
    <property type="entry name" value="FADPNR"/>
</dbReference>
<comment type="cofactor">
    <cofactor evidence="1">
        <name>FAD</name>
        <dbReference type="ChEBI" id="CHEBI:57692"/>
    </cofactor>
</comment>
<dbReference type="PANTHER" id="PTHR42913">
    <property type="entry name" value="APOPTOSIS-INDUCING FACTOR 1"/>
    <property type="match status" value="1"/>
</dbReference>
<dbReference type="Pfam" id="PF07992">
    <property type="entry name" value="Pyr_redox_2"/>
    <property type="match status" value="1"/>
</dbReference>
<dbReference type="InterPro" id="IPR051169">
    <property type="entry name" value="NADH-Q_oxidoreductase"/>
</dbReference>
<feature type="domain" description="FAD/NAD(P)-binding" evidence="7">
    <location>
        <begin position="3"/>
        <end position="295"/>
    </location>
</feature>
<reference evidence="9" key="1">
    <citation type="journal article" date="2019" name="Int. J. Syst. Evol. Microbiol.">
        <title>The Global Catalogue of Microorganisms (GCM) 10K type strain sequencing project: providing services to taxonomists for standard genome sequencing and annotation.</title>
        <authorList>
            <consortium name="The Broad Institute Genomics Platform"/>
            <consortium name="The Broad Institute Genome Sequencing Center for Infectious Disease"/>
            <person name="Wu L."/>
            <person name="Ma J."/>
        </authorList>
    </citation>
    <scope>NUCLEOTIDE SEQUENCE [LARGE SCALE GENOMIC DNA]</scope>
    <source>
        <strain evidence="9">JCM 30331</strain>
    </source>
</reference>
<proteinExistence type="inferred from homology"/>
<dbReference type="Gene3D" id="3.50.50.100">
    <property type="match status" value="1"/>
</dbReference>
<dbReference type="Proteomes" id="UP000647587">
    <property type="component" value="Unassembled WGS sequence"/>
</dbReference>
<evidence type="ECO:0000313" key="9">
    <source>
        <dbReference type="Proteomes" id="UP000647587"/>
    </source>
</evidence>
<dbReference type="InterPro" id="IPR023753">
    <property type="entry name" value="FAD/NAD-binding_dom"/>
</dbReference>
<dbReference type="EMBL" id="BMPP01000011">
    <property type="protein sequence ID" value="GGK31460.1"/>
    <property type="molecule type" value="Genomic_DNA"/>
</dbReference>
<dbReference type="SUPFAM" id="SSF51905">
    <property type="entry name" value="FAD/NAD(P)-binding domain"/>
    <property type="match status" value="1"/>
</dbReference>
<evidence type="ECO:0000259" key="7">
    <source>
        <dbReference type="Pfam" id="PF07992"/>
    </source>
</evidence>
<keyword evidence="5" id="KW-0560">Oxidoreductase</keyword>
<dbReference type="InterPro" id="IPR036188">
    <property type="entry name" value="FAD/NAD-bd_sf"/>
</dbReference>
<name>A0ABQ2EY24_9DEIO</name>
<accession>A0ABQ2EY24</accession>
<evidence type="ECO:0000256" key="4">
    <source>
        <dbReference type="ARBA" id="ARBA00022827"/>
    </source>
</evidence>
<protein>
    <submittedName>
        <fullName evidence="8">NADH dehydrogenase</fullName>
    </submittedName>
</protein>
<comment type="caution">
    <text evidence="8">The sequence shown here is derived from an EMBL/GenBank/DDBJ whole genome shotgun (WGS) entry which is preliminary data.</text>
</comment>